<protein>
    <submittedName>
        <fullName evidence="8">PLP-dependent aminotransferase family protein</fullName>
    </submittedName>
</protein>
<dbReference type="GO" id="GO:0003677">
    <property type="term" value="F:DNA binding"/>
    <property type="evidence" value="ECO:0007669"/>
    <property type="project" value="UniProtKB-KW"/>
</dbReference>
<dbReference type="EMBL" id="JAGDYL010000001">
    <property type="protein sequence ID" value="MBO1804042.1"/>
    <property type="molecule type" value="Genomic_DNA"/>
</dbReference>
<evidence type="ECO:0000313" key="8">
    <source>
        <dbReference type="EMBL" id="MBO1804042.1"/>
    </source>
</evidence>
<evidence type="ECO:0000259" key="7">
    <source>
        <dbReference type="PROSITE" id="PS50949"/>
    </source>
</evidence>
<dbReference type="SMART" id="SM00345">
    <property type="entry name" value="HTH_GNTR"/>
    <property type="match status" value="1"/>
</dbReference>
<keyword evidence="8" id="KW-0808">Transferase</keyword>
<dbReference type="PANTHER" id="PTHR46577:SF1">
    <property type="entry name" value="HTH-TYPE TRANSCRIPTIONAL REGULATORY PROTEIN GABR"/>
    <property type="match status" value="1"/>
</dbReference>
<dbReference type="GO" id="GO:0030170">
    <property type="term" value="F:pyridoxal phosphate binding"/>
    <property type="evidence" value="ECO:0007669"/>
    <property type="project" value="InterPro"/>
</dbReference>
<dbReference type="RefSeq" id="WP_208044513.1">
    <property type="nucleotide sequence ID" value="NZ_JAGDYL010000001.1"/>
</dbReference>
<gene>
    <name evidence="8" type="ORF">J4H91_01745</name>
</gene>
<evidence type="ECO:0000313" key="9">
    <source>
        <dbReference type="Proteomes" id="UP000664398"/>
    </source>
</evidence>
<evidence type="ECO:0000256" key="6">
    <source>
        <dbReference type="SAM" id="MobiDB-lite"/>
    </source>
</evidence>
<dbReference type="PANTHER" id="PTHR46577">
    <property type="entry name" value="HTH-TYPE TRANSCRIPTIONAL REGULATORY PROTEIN GABR"/>
    <property type="match status" value="1"/>
</dbReference>
<comment type="caution">
    <text evidence="8">The sequence shown here is derived from an EMBL/GenBank/DDBJ whole genome shotgun (WGS) entry which is preliminary data.</text>
</comment>
<comment type="similarity">
    <text evidence="1">In the C-terminal section; belongs to the class-I pyridoxal-phosphate-dependent aminotransferase family.</text>
</comment>
<dbReference type="PROSITE" id="PS50949">
    <property type="entry name" value="HTH_GNTR"/>
    <property type="match status" value="1"/>
</dbReference>
<evidence type="ECO:0000256" key="4">
    <source>
        <dbReference type="ARBA" id="ARBA00023125"/>
    </source>
</evidence>
<dbReference type="CDD" id="cd00609">
    <property type="entry name" value="AAT_like"/>
    <property type="match status" value="1"/>
</dbReference>
<dbReference type="InterPro" id="IPR036390">
    <property type="entry name" value="WH_DNA-bd_sf"/>
</dbReference>
<keyword evidence="5" id="KW-0804">Transcription</keyword>
<feature type="region of interest" description="Disordered" evidence="6">
    <location>
        <begin position="72"/>
        <end position="93"/>
    </location>
</feature>
<evidence type="ECO:0000256" key="2">
    <source>
        <dbReference type="ARBA" id="ARBA00022898"/>
    </source>
</evidence>
<dbReference type="Gene3D" id="1.10.10.10">
    <property type="entry name" value="Winged helix-like DNA-binding domain superfamily/Winged helix DNA-binding domain"/>
    <property type="match status" value="1"/>
</dbReference>
<sequence>MTTQRLSARRLLDLLGEWRGAGHGYVELGDSIRLLVRDGAIPAGTVLPAERPLSDALGVSRTTVSAAYQRLRDSGTAASRQGSGTVVRAQRPDAPYATPDGVAAIDFSQACPDPWAGVEELAAVAQSRHPEIFRSRGFDLLGGVGLRTAIAERYAMRGLPTTPDQIMVTLGAQHAIFLIARTLLRRGDRSLIESPSYPHAREALVANGALVAELPVGVDGYDAASILDIARRVAPRLAYLIPDHHNPTGMSMPEELRPRLIDELSAQGAYVVVDETTAELALGGARPVLPFAAAADRAFQQDTILTVGSLGKTVWGGLRVGWIRATPDLIARLEASRRVGDLGTGEWQQAIAALALERYDEILDERSRELTARHRVLSEQIAARLPGWSLSRADGGVCVWADLGARSSTALCRQSALLGVRLVPGPRFGSPGVFERFVRLPFTEHEDRLIEAVRLLEAAWNTEPRPDSERLGEGAVII</sequence>
<dbReference type="GO" id="GO:0003700">
    <property type="term" value="F:DNA-binding transcription factor activity"/>
    <property type="evidence" value="ECO:0007669"/>
    <property type="project" value="InterPro"/>
</dbReference>
<keyword evidence="4" id="KW-0238">DNA-binding</keyword>
<keyword evidence="9" id="KW-1185">Reference proteome</keyword>
<dbReference type="InterPro" id="IPR036388">
    <property type="entry name" value="WH-like_DNA-bd_sf"/>
</dbReference>
<keyword evidence="2" id="KW-0663">Pyridoxal phosphate</keyword>
<dbReference type="AlphaFoldDB" id="A0A939LTD5"/>
<dbReference type="InterPro" id="IPR051446">
    <property type="entry name" value="HTH_trans_reg/aminotransferase"/>
</dbReference>
<dbReference type="SUPFAM" id="SSF53383">
    <property type="entry name" value="PLP-dependent transferases"/>
    <property type="match status" value="1"/>
</dbReference>
<dbReference type="Gene3D" id="3.40.640.10">
    <property type="entry name" value="Type I PLP-dependent aspartate aminotransferase-like (Major domain)"/>
    <property type="match status" value="1"/>
</dbReference>
<reference evidence="8" key="1">
    <citation type="submission" date="2021-03" db="EMBL/GenBank/DDBJ databases">
        <title>Leucobacter chromiisoli sp. nov., isolated from chromium-containing soil of chemical plant.</title>
        <authorList>
            <person name="Xu Z."/>
        </authorList>
    </citation>
    <scope>NUCLEOTIDE SEQUENCE</scope>
    <source>
        <strain evidence="8">A2</strain>
    </source>
</reference>
<keyword evidence="8" id="KW-0032">Aminotransferase</keyword>
<dbReference type="InterPro" id="IPR000524">
    <property type="entry name" value="Tscrpt_reg_HTH_GntR"/>
</dbReference>
<accession>A0A939LTD5</accession>
<dbReference type="Proteomes" id="UP000664398">
    <property type="component" value="Unassembled WGS sequence"/>
</dbReference>
<dbReference type="CDD" id="cd07377">
    <property type="entry name" value="WHTH_GntR"/>
    <property type="match status" value="1"/>
</dbReference>
<evidence type="ECO:0000256" key="5">
    <source>
        <dbReference type="ARBA" id="ARBA00023163"/>
    </source>
</evidence>
<keyword evidence="3" id="KW-0805">Transcription regulation</keyword>
<evidence type="ECO:0000256" key="3">
    <source>
        <dbReference type="ARBA" id="ARBA00023015"/>
    </source>
</evidence>
<feature type="domain" description="HTH gntR-type" evidence="7">
    <location>
        <begin position="22"/>
        <end position="90"/>
    </location>
</feature>
<dbReference type="InterPro" id="IPR015424">
    <property type="entry name" value="PyrdxlP-dep_Trfase"/>
</dbReference>
<proteinExistence type="inferred from homology"/>
<dbReference type="InterPro" id="IPR015421">
    <property type="entry name" value="PyrdxlP-dep_Trfase_major"/>
</dbReference>
<dbReference type="Pfam" id="PF00155">
    <property type="entry name" value="Aminotran_1_2"/>
    <property type="match status" value="1"/>
</dbReference>
<dbReference type="InterPro" id="IPR004839">
    <property type="entry name" value="Aminotransferase_I/II_large"/>
</dbReference>
<name>A0A939LTD5_9MICO</name>
<dbReference type="GO" id="GO:0008483">
    <property type="term" value="F:transaminase activity"/>
    <property type="evidence" value="ECO:0007669"/>
    <property type="project" value="UniProtKB-KW"/>
</dbReference>
<evidence type="ECO:0000256" key="1">
    <source>
        <dbReference type="ARBA" id="ARBA00005384"/>
    </source>
</evidence>
<dbReference type="SUPFAM" id="SSF46785">
    <property type="entry name" value="Winged helix' DNA-binding domain"/>
    <property type="match status" value="1"/>
</dbReference>
<dbReference type="Pfam" id="PF00392">
    <property type="entry name" value="GntR"/>
    <property type="match status" value="1"/>
</dbReference>
<organism evidence="8 9">
    <name type="scientific">Leucobacter ruminantium</name>
    <dbReference type="NCBI Taxonomy" id="1289170"/>
    <lineage>
        <taxon>Bacteria</taxon>
        <taxon>Bacillati</taxon>
        <taxon>Actinomycetota</taxon>
        <taxon>Actinomycetes</taxon>
        <taxon>Micrococcales</taxon>
        <taxon>Microbacteriaceae</taxon>
        <taxon>Leucobacter</taxon>
    </lineage>
</organism>
<dbReference type="PRINTS" id="PR00035">
    <property type="entry name" value="HTHGNTR"/>
</dbReference>